<dbReference type="InterPro" id="IPR050659">
    <property type="entry name" value="Peptidase_M24B"/>
</dbReference>
<dbReference type="SUPFAM" id="SSF55920">
    <property type="entry name" value="Creatinase/aminopeptidase"/>
    <property type="match status" value="1"/>
</dbReference>
<reference evidence="3" key="1">
    <citation type="submission" date="2019-09" db="EMBL/GenBank/DDBJ databases">
        <title>Characterisation of the sponge microbiome using genome-centric metagenomics.</title>
        <authorList>
            <person name="Engelberts J.P."/>
            <person name="Robbins S.J."/>
            <person name="De Goeij J.M."/>
            <person name="Aranda M."/>
            <person name="Bell S.C."/>
            <person name="Webster N.S."/>
        </authorList>
    </citation>
    <scope>NUCLEOTIDE SEQUENCE</scope>
    <source>
        <strain evidence="3">SB0662_bin_9</strain>
    </source>
</reference>
<dbReference type="EMBL" id="VXPY01000031">
    <property type="protein sequence ID" value="MYD89665.1"/>
    <property type="molecule type" value="Genomic_DNA"/>
</dbReference>
<keyword evidence="3" id="KW-0031">Aminopeptidase</keyword>
<dbReference type="AlphaFoldDB" id="A0A6B1DS71"/>
<keyword evidence="3" id="KW-0378">Hydrolase</keyword>
<dbReference type="InterPro" id="IPR029149">
    <property type="entry name" value="Creatin/AminoP/Spt16_N"/>
</dbReference>
<dbReference type="GO" id="GO:0008235">
    <property type="term" value="F:metalloexopeptidase activity"/>
    <property type="evidence" value="ECO:0007669"/>
    <property type="project" value="UniProtKB-ARBA"/>
</dbReference>
<name>A0A6B1DS71_9CHLR</name>
<accession>A0A6B1DS71</accession>
<dbReference type="Pfam" id="PF00557">
    <property type="entry name" value="Peptidase_M24"/>
    <property type="match status" value="1"/>
</dbReference>
<keyword evidence="3" id="KW-0645">Protease</keyword>
<protein>
    <submittedName>
        <fullName evidence="3">Aminopeptidase P family protein</fullName>
    </submittedName>
</protein>
<dbReference type="Gene3D" id="3.40.350.10">
    <property type="entry name" value="Creatinase/prolidase N-terminal domain"/>
    <property type="match status" value="1"/>
</dbReference>
<proteinExistence type="predicted"/>
<dbReference type="Gene3D" id="3.90.230.10">
    <property type="entry name" value="Creatinase/methionine aminopeptidase superfamily"/>
    <property type="match status" value="1"/>
</dbReference>
<feature type="domain" description="Creatinase N-terminal" evidence="2">
    <location>
        <begin position="12"/>
        <end position="149"/>
    </location>
</feature>
<evidence type="ECO:0000259" key="2">
    <source>
        <dbReference type="Pfam" id="PF01321"/>
    </source>
</evidence>
<dbReference type="InterPro" id="IPR036005">
    <property type="entry name" value="Creatinase/aminopeptidase-like"/>
</dbReference>
<organism evidence="3">
    <name type="scientific">Caldilineaceae bacterium SB0662_bin_9</name>
    <dbReference type="NCBI Taxonomy" id="2605258"/>
    <lineage>
        <taxon>Bacteria</taxon>
        <taxon>Bacillati</taxon>
        <taxon>Chloroflexota</taxon>
        <taxon>Caldilineae</taxon>
        <taxon>Caldilineales</taxon>
        <taxon>Caldilineaceae</taxon>
    </lineage>
</organism>
<dbReference type="PRINTS" id="PR00599">
    <property type="entry name" value="MAPEPTIDASE"/>
</dbReference>
<feature type="domain" description="Peptidase M24" evidence="1">
    <location>
        <begin position="158"/>
        <end position="356"/>
    </location>
</feature>
<dbReference type="PANTHER" id="PTHR46112:SF3">
    <property type="entry name" value="AMINOPEPTIDASE YPDF"/>
    <property type="match status" value="1"/>
</dbReference>
<dbReference type="InterPro" id="IPR000994">
    <property type="entry name" value="Pept_M24"/>
</dbReference>
<dbReference type="Pfam" id="PF01321">
    <property type="entry name" value="Creatinase_N"/>
    <property type="match status" value="1"/>
</dbReference>
<sequence length="377" mass="41481">MAIPIPARINVNALHVGMAAANIDLLVASSLENFFYIADSWLLSQQIIPERLCFALLAKDRDPGIVACYCEESQLRAESWITDLETYLEHRESPVEVLSRFIRERYGATIRIGIEKRTLASTYVEELASHLPAAVLLNADPVFDAARAIKTEPEVAIMTRLGLQTEQVILDTFSQTQPGQTDKDMADRLVAQLARQGAASIWFTLAAGAYTAINHPAPRDEQLTKGEILRVDIGGTFNGYQSDVARTAVVGPASSEQQTVYRNLRECERATIASLRPGVKATDVYIQAQQFMATRGLSLTSQSIGHSLGIGMHEHPILHAYNDTELAPGMVLSIEPAVKDSQGFLYHLEDLALVTEDEPVILTTLMNTEELFSLDAE</sequence>
<gene>
    <name evidence="3" type="ORF">F4Y08_04885</name>
</gene>
<evidence type="ECO:0000259" key="1">
    <source>
        <dbReference type="Pfam" id="PF00557"/>
    </source>
</evidence>
<dbReference type="SUPFAM" id="SSF53092">
    <property type="entry name" value="Creatinase/prolidase N-terminal domain"/>
    <property type="match status" value="1"/>
</dbReference>
<dbReference type="GO" id="GO:0004177">
    <property type="term" value="F:aminopeptidase activity"/>
    <property type="evidence" value="ECO:0007669"/>
    <property type="project" value="UniProtKB-KW"/>
</dbReference>
<dbReference type="PANTHER" id="PTHR46112">
    <property type="entry name" value="AMINOPEPTIDASE"/>
    <property type="match status" value="1"/>
</dbReference>
<comment type="caution">
    <text evidence="3">The sequence shown here is derived from an EMBL/GenBank/DDBJ whole genome shotgun (WGS) entry which is preliminary data.</text>
</comment>
<dbReference type="InterPro" id="IPR001714">
    <property type="entry name" value="Pept_M24_MAP"/>
</dbReference>
<evidence type="ECO:0000313" key="3">
    <source>
        <dbReference type="EMBL" id="MYD89665.1"/>
    </source>
</evidence>
<dbReference type="InterPro" id="IPR000587">
    <property type="entry name" value="Creatinase_N"/>
</dbReference>
<dbReference type="CDD" id="cd01066">
    <property type="entry name" value="APP_MetAP"/>
    <property type="match status" value="1"/>
</dbReference>